<dbReference type="InterPro" id="IPR029058">
    <property type="entry name" value="AB_hydrolase_fold"/>
</dbReference>
<keyword evidence="6" id="KW-1185">Reference proteome</keyword>
<dbReference type="Gene3D" id="3.40.50.1820">
    <property type="entry name" value="alpha/beta hydrolase"/>
    <property type="match status" value="1"/>
</dbReference>
<dbReference type="InterPro" id="IPR013595">
    <property type="entry name" value="Pept_S33_TAP-like_C"/>
</dbReference>
<evidence type="ECO:0008006" key="7">
    <source>
        <dbReference type="Google" id="ProtNLM"/>
    </source>
</evidence>
<dbReference type="InterPro" id="IPR000073">
    <property type="entry name" value="AB_hydrolase_1"/>
</dbReference>
<dbReference type="AlphaFoldDB" id="A0AAD7BMF9"/>
<dbReference type="Pfam" id="PF08386">
    <property type="entry name" value="Abhydrolase_4"/>
    <property type="match status" value="1"/>
</dbReference>
<feature type="signal peptide" evidence="2">
    <location>
        <begin position="1"/>
        <end position="19"/>
    </location>
</feature>
<evidence type="ECO:0000313" key="6">
    <source>
        <dbReference type="Proteomes" id="UP001221142"/>
    </source>
</evidence>
<sequence length="547" mass="59400">MLLSVSLSLLPFLVIRGRASPLPGRQNGTIRWVDCHDNVPQPVQSTLNVTGTSFAGTLPDTLFCGQIDVPMDYTQPFDSVTNNVTVGFAMNRPRNPAGLLLFHAGGPGLDAASEAWFTALNISSESAPFNALQDFDLLAMNTRGLQFSNPLNCSFNTFFNNITFAFPSSETEFDQYQAAMSKLFASCDEFSTPKGIMNHTGTVEVIQDWDSIRAALGYDKVHFAGVSYGTFPSMEYIGRFPERVGNFVLDAVIPHGQPFQEMITDQVGAINRLLLRADAFCLTDPTCPFHGQGNGSVVAAWDTLLARALEAPIPAASCGEGTGCNTPVTPTDLRLGVSVIFRANPDFPLFNIALNESLHGDASLFAYQQQGDIRESIAPPLMCSDFQVTGDLRTWEGFNNLSVNSQVNDAHKIVYSQIWQFVLMCGVWPFDVPAPSIISTKLPLMFITSDFDLNLPTELTTFAWEQTPNSVLVVRHGDDHTSIEFPPPTPVQDLAVNFIRTGVLPSASSNDEVTVYAPGSTRGPIPGAYDVPTGSVAEDTSSVEDIQ</sequence>
<feature type="domain" description="AB hydrolase-1" evidence="3">
    <location>
        <begin position="99"/>
        <end position="270"/>
    </location>
</feature>
<comment type="caution">
    <text evidence="5">The sequence shown here is derived from an EMBL/GenBank/DDBJ whole genome shotgun (WGS) entry which is preliminary data.</text>
</comment>
<evidence type="ECO:0000256" key="1">
    <source>
        <dbReference type="SAM" id="MobiDB-lite"/>
    </source>
</evidence>
<reference evidence="5" key="1">
    <citation type="submission" date="2023-03" db="EMBL/GenBank/DDBJ databases">
        <title>Massive genome expansion in bonnet fungi (Mycena s.s.) driven by repeated elements and novel gene families across ecological guilds.</title>
        <authorList>
            <consortium name="Lawrence Berkeley National Laboratory"/>
            <person name="Harder C.B."/>
            <person name="Miyauchi S."/>
            <person name="Viragh M."/>
            <person name="Kuo A."/>
            <person name="Thoen E."/>
            <person name="Andreopoulos B."/>
            <person name="Lu D."/>
            <person name="Skrede I."/>
            <person name="Drula E."/>
            <person name="Henrissat B."/>
            <person name="Morin E."/>
            <person name="Kohler A."/>
            <person name="Barry K."/>
            <person name="LaButti K."/>
            <person name="Morin E."/>
            <person name="Salamov A."/>
            <person name="Lipzen A."/>
            <person name="Mereny Z."/>
            <person name="Hegedus B."/>
            <person name="Baldrian P."/>
            <person name="Stursova M."/>
            <person name="Weitz H."/>
            <person name="Taylor A."/>
            <person name="Grigoriev I.V."/>
            <person name="Nagy L.G."/>
            <person name="Martin F."/>
            <person name="Kauserud H."/>
        </authorList>
    </citation>
    <scope>NUCLEOTIDE SEQUENCE</scope>
    <source>
        <strain evidence="5">9284</strain>
    </source>
</reference>
<feature type="region of interest" description="Disordered" evidence="1">
    <location>
        <begin position="526"/>
        <end position="547"/>
    </location>
</feature>
<evidence type="ECO:0000259" key="3">
    <source>
        <dbReference type="Pfam" id="PF00561"/>
    </source>
</evidence>
<evidence type="ECO:0000259" key="4">
    <source>
        <dbReference type="Pfam" id="PF08386"/>
    </source>
</evidence>
<accession>A0AAD7BMF9</accession>
<dbReference type="EMBL" id="JARKIF010000013">
    <property type="protein sequence ID" value="KAJ7624829.1"/>
    <property type="molecule type" value="Genomic_DNA"/>
</dbReference>
<evidence type="ECO:0000256" key="2">
    <source>
        <dbReference type="SAM" id="SignalP"/>
    </source>
</evidence>
<feature type="compositionally biased region" description="Polar residues" evidence="1">
    <location>
        <begin position="538"/>
        <end position="547"/>
    </location>
</feature>
<proteinExistence type="predicted"/>
<dbReference type="SUPFAM" id="SSF53474">
    <property type="entry name" value="alpha/beta-Hydrolases"/>
    <property type="match status" value="1"/>
</dbReference>
<organism evidence="5 6">
    <name type="scientific">Roridomyces roridus</name>
    <dbReference type="NCBI Taxonomy" id="1738132"/>
    <lineage>
        <taxon>Eukaryota</taxon>
        <taxon>Fungi</taxon>
        <taxon>Dikarya</taxon>
        <taxon>Basidiomycota</taxon>
        <taxon>Agaricomycotina</taxon>
        <taxon>Agaricomycetes</taxon>
        <taxon>Agaricomycetidae</taxon>
        <taxon>Agaricales</taxon>
        <taxon>Marasmiineae</taxon>
        <taxon>Mycenaceae</taxon>
        <taxon>Roridomyces</taxon>
    </lineage>
</organism>
<evidence type="ECO:0000313" key="5">
    <source>
        <dbReference type="EMBL" id="KAJ7624829.1"/>
    </source>
</evidence>
<dbReference type="Pfam" id="PF00561">
    <property type="entry name" value="Abhydrolase_1"/>
    <property type="match status" value="1"/>
</dbReference>
<keyword evidence="2" id="KW-0732">Signal</keyword>
<feature type="domain" description="Peptidase S33 tripeptidyl aminopeptidase-like C-terminal" evidence="4">
    <location>
        <begin position="419"/>
        <end position="507"/>
    </location>
</feature>
<protein>
    <recommendedName>
        <fullName evidence="7">Alpha/beta-hydrolase</fullName>
    </recommendedName>
</protein>
<feature type="chain" id="PRO_5041949058" description="Alpha/beta-hydrolase" evidence="2">
    <location>
        <begin position="20"/>
        <end position="547"/>
    </location>
</feature>
<name>A0AAD7BMF9_9AGAR</name>
<dbReference type="Proteomes" id="UP001221142">
    <property type="component" value="Unassembled WGS sequence"/>
</dbReference>
<gene>
    <name evidence="5" type="ORF">FB45DRAFT_836893</name>
</gene>